<organism evidence="1 2">
    <name type="scientific">Methanolobus profundi</name>
    <dbReference type="NCBI Taxonomy" id="487685"/>
    <lineage>
        <taxon>Archaea</taxon>
        <taxon>Methanobacteriati</taxon>
        <taxon>Methanobacteriota</taxon>
        <taxon>Stenosarchaea group</taxon>
        <taxon>Methanomicrobia</taxon>
        <taxon>Methanosarcinales</taxon>
        <taxon>Methanosarcinaceae</taxon>
        <taxon>Methanolobus</taxon>
    </lineage>
</organism>
<evidence type="ECO:0000313" key="2">
    <source>
        <dbReference type="Proteomes" id="UP000198535"/>
    </source>
</evidence>
<dbReference type="Proteomes" id="UP000198535">
    <property type="component" value="Unassembled WGS sequence"/>
</dbReference>
<dbReference type="AlphaFoldDB" id="A0A1I4PFR9"/>
<gene>
    <name evidence="1" type="ORF">SAMN04488696_0626</name>
</gene>
<evidence type="ECO:0000313" key="1">
    <source>
        <dbReference type="EMBL" id="SFM26520.1"/>
    </source>
</evidence>
<sequence>MVKRINSNFIFSSLMVLLIVSINPCNAEIANISVSRNITPDTISCGESFDVSVEIVIEGAGVIFGTLSEDYTASDNMLEWEISNIDADSVFVHYKNNGAGMYEWSAGMSTVPEGIYRINYRMTPAEGYELGTYQVSGKWVDTDYPERLEPLGSNEITLKVSDAIFSSDISESHSSSVGLDH</sequence>
<accession>A0A1I4PFR9</accession>
<dbReference type="EMBL" id="FOUJ01000001">
    <property type="protein sequence ID" value="SFM26520.1"/>
    <property type="molecule type" value="Genomic_DNA"/>
</dbReference>
<dbReference type="STRING" id="487685.SAMN04488696_0626"/>
<dbReference type="RefSeq" id="WP_091933013.1">
    <property type="nucleotide sequence ID" value="NZ_FOUJ01000001.1"/>
</dbReference>
<protein>
    <submittedName>
        <fullName evidence="1">Uncharacterized protein</fullName>
    </submittedName>
</protein>
<keyword evidence="2" id="KW-1185">Reference proteome</keyword>
<name>A0A1I4PFR9_9EURY</name>
<reference evidence="2" key="1">
    <citation type="submission" date="2016-10" db="EMBL/GenBank/DDBJ databases">
        <authorList>
            <person name="Varghese N."/>
            <person name="Submissions S."/>
        </authorList>
    </citation>
    <scope>NUCLEOTIDE SEQUENCE [LARGE SCALE GENOMIC DNA]</scope>
    <source>
        <strain evidence="2">Mob M</strain>
    </source>
</reference>
<proteinExistence type="predicted"/>